<keyword evidence="1" id="KW-1133">Transmembrane helix</keyword>
<keyword evidence="3" id="KW-1185">Reference proteome</keyword>
<gene>
    <name evidence="2" type="ORF">ACFQ4O_17950</name>
</gene>
<proteinExistence type="predicted"/>
<feature type="transmembrane region" description="Helical" evidence="1">
    <location>
        <begin position="99"/>
        <end position="117"/>
    </location>
</feature>
<dbReference type="Pfam" id="PF10097">
    <property type="entry name" value="DUF2335"/>
    <property type="match status" value="1"/>
</dbReference>
<protein>
    <submittedName>
        <fullName evidence="2">DUF2335 domain-containing protein</fullName>
    </submittedName>
</protein>
<comment type="caution">
    <text evidence="2">The sequence shown here is derived from an EMBL/GenBank/DDBJ whole genome shotgun (WGS) entry which is preliminary data.</text>
</comment>
<dbReference type="Proteomes" id="UP001597171">
    <property type="component" value="Unassembled WGS sequence"/>
</dbReference>
<dbReference type="RefSeq" id="WP_378777787.1">
    <property type="nucleotide sequence ID" value="NZ_JBHTMX010000402.1"/>
</dbReference>
<evidence type="ECO:0000256" key="1">
    <source>
        <dbReference type="SAM" id="Phobius"/>
    </source>
</evidence>
<keyword evidence="1" id="KW-0472">Membrane</keyword>
<dbReference type="EMBL" id="JBHTMX010000402">
    <property type="protein sequence ID" value="MFD1333893.1"/>
    <property type="molecule type" value="Genomic_DNA"/>
</dbReference>
<accession>A0ABW3ZC98</accession>
<name>A0ABW3ZC98_9HYPH</name>
<feature type="transmembrane region" description="Helical" evidence="1">
    <location>
        <begin position="75"/>
        <end position="93"/>
    </location>
</feature>
<organism evidence="2 3">
    <name type="scientific">Methylopila musalis</name>
    <dbReference type="NCBI Taxonomy" id="1134781"/>
    <lineage>
        <taxon>Bacteria</taxon>
        <taxon>Pseudomonadati</taxon>
        <taxon>Pseudomonadota</taxon>
        <taxon>Alphaproteobacteria</taxon>
        <taxon>Hyphomicrobiales</taxon>
        <taxon>Methylopilaceae</taxon>
        <taxon>Methylopila</taxon>
    </lineage>
</organism>
<evidence type="ECO:0000313" key="3">
    <source>
        <dbReference type="Proteomes" id="UP001597171"/>
    </source>
</evidence>
<evidence type="ECO:0000313" key="2">
    <source>
        <dbReference type="EMBL" id="MFD1333893.1"/>
    </source>
</evidence>
<dbReference type="InterPro" id="IPR019284">
    <property type="entry name" value="RP532"/>
</dbReference>
<reference evidence="3" key="1">
    <citation type="journal article" date="2019" name="Int. J. Syst. Evol. Microbiol.">
        <title>The Global Catalogue of Microorganisms (GCM) 10K type strain sequencing project: providing services to taxonomists for standard genome sequencing and annotation.</title>
        <authorList>
            <consortium name="The Broad Institute Genomics Platform"/>
            <consortium name="The Broad Institute Genome Sequencing Center for Infectious Disease"/>
            <person name="Wu L."/>
            <person name="Ma J."/>
        </authorList>
    </citation>
    <scope>NUCLEOTIDE SEQUENCE [LARGE SCALE GENOMIC DNA]</scope>
    <source>
        <strain evidence="3">CCUG 61696</strain>
    </source>
</reference>
<sequence>MTAGPPAAVSKVSLTYEERWSGPLPPAEELRSYDGLVQGGAERIFRQFEAEAEHRRGLDSFALAEDAAERRRAQWAAGLFAFGALGVGAFALHLGAHSVAAVVLGATLVGVIGAFLYREAKGG</sequence>
<keyword evidence="1" id="KW-0812">Transmembrane</keyword>